<dbReference type="InterPro" id="IPR024134">
    <property type="entry name" value="SOD_Cu/Zn_/chaperone"/>
</dbReference>
<evidence type="ECO:0000259" key="3">
    <source>
        <dbReference type="Pfam" id="PF00080"/>
    </source>
</evidence>
<dbReference type="PANTHER" id="PTHR10003">
    <property type="entry name" value="SUPEROXIDE DISMUTASE CU-ZN -RELATED"/>
    <property type="match status" value="1"/>
</dbReference>
<feature type="region of interest" description="Disordered" evidence="1">
    <location>
        <begin position="80"/>
        <end position="104"/>
    </location>
</feature>
<evidence type="ECO:0000256" key="1">
    <source>
        <dbReference type="SAM" id="MobiDB-lite"/>
    </source>
</evidence>
<dbReference type="GO" id="GO:0005507">
    <property type="term" value="F:copper ion binding"/>
    <property type="evidence" value="ECO:0007669"/>
    <property type="project" value="InterPro"/>
</dbReference>
<dbReference type="OrthoDB" id="2015551at2759"/>
<dbReference type="InterPro" id="IPR036423">
    <property type="entry name" value="SOD-like_Cu/Zn_dom_sf"/>
</dbReference>
<accession>A0A1Y3B5N5</accession>
<evidence type="ECO:0000313" key="5">
    <source>
        <dbReference type="Proteomes" id="UP000194236"/>
    </source>
</evidence>
<dbReference type="Pfam" id="PF00080">
    <property type="entry name" value="Sod_Cu"/>
    <property type="match status" value="1"/>
</dbReference>
<dbReference type="InterPro" id="IPR001424">
    <property type="entry name" value="SOD_Cu_Zn_dom"/>
</dbReference>
<feature type="compositionally biased region" description="Polar residues" evidence="1">
    <location>
        <begin position="88"/>
        <end position="104"/>
    </location>
</feature>
<dbReference type="EMBL" id="MUJZ01042810">
    <property type="protein sequence ID" value="OTF75258.1"/>
    <property type="molecule type" value="Genomic_DNA"/>
</dbReference>
<feature type="non-terminal residue" evidence="4">
    <location>
        <position position="174"/>
    </location>
</feature>
<keyword evidence="2" id="KW-0732">Signal</keyword>
<dbReference type="SUPFAM" id="SSF49329">
    <property type="entry name" value="Cu,Zn superoxide dismutase-like"/>
    <property type="match status" value="1"/>
</dbReference>
<organism evidence="4 5">
    <name type="scientific">Euroglyphus maynei</name>
    <name type="common">Mayne's house dust mite</name>
    <dbReference type="NCBI Taxonomy" id="6958"/>
    <lineage>
        <taxon>Eukaryota</taxon>
        <taxon>Metazoa</taxon>
        <taxon>Ecdysozoa</taxon>
        <taxon>Arthropoda</taxon>
        <taxon>Chelicerata</taxon>
        <taxon>Arachnida</taxon>
        <taxon>Acari</taxon>
        <taxon>Acariformes</taxon>
        <taxon>Sarcoptiformes</taxon>
        <taxon>Astigmata</taxon>
        <taxon>Psoroptidia</taxon>
        <taxon>Analgoidea</taxon>
        <taxon>Pyroglyphidae</taxon>
        <taxon>Pyroglyphinae</taxon>
        <taxon>Euroglyphus</taxon>
    </lineage>
</organism>
<proteinExistence type="predicted"/>
<feature type="domain" description="Superoxide dismutase copper/zinc binding" evidence="3">
    <location>
        <begin position="119"/>
        <end position="174"/>
    </location>
</feature>
<evidence type="ECO:0000313" key="4">
    <source>
        <dbReference type="EMBL" id="OTF75258.1"/>
    </source>
</evidence>
<comment type="caution">
    <text evidence="4">The sequence shown here is derived from an EMBL/GenBank/DDBJ whole genome shotgun (WGS) entry which is preliminary data.</text>
</comment>
<feature type="chain" id="PRO_5010987943" description="Superoxide dismutase copper/zinc binding domain-containing protein" evidence="2">
    <location>
        <begin position="27"/>
        <end position="174"/>
    </location>
</feature>
<feature type="signal peptide" evidence="2">
    <location>
        <begin position="1"/>
        <end position="26"/>
    </location>
</feature>
<dbReference type="Gene3D" id="2.60.40.200">
    <property type="entry name" value="Superoxide dismutase, copper/zinc binding domain"/>
    <property type="match status" value="1"/>
</dbReference>
<sequence length="174" mass="19724">MFGNIAKIILFTFGCYQMFLIGNCQSNPVAGSSSNGYQNNYNTRNNNAWQGYRSYFEQPQPQQQPFQQFYSFLPQQQQQQPQQNYYPTRQTTSTSQNVMPTGSGSTQTFAVAKIDGKDVQGIVQFRQMNNNNNNNNLIQPNSMNLQVSGRITGLTPGLHGFHVHQYGDTRNNCT</sequence>
<gene>
    <name evidence="4" type="ORF">BLA29_011379</name>
</gene>
<keyword evidence="5" id="KW-1185">Reference proteome</keyword>
<evidence type="ECO:0000256" key="2">
    <source>
        <dbReference type="SAM" id="SignalP"/>
    </source>
</evidence>
<dbReference type="Proteomes" id="UP000194236">
    <property type="component" value="Unassembled WGS sequence"/>
</dbReference>
<dbReference type="GO" id="GO:0006801">
    <property type="term" value="P:superoxide metabolic process"/>
    <property type="evidence" value="ECO:0007669"/>
    <property type="project" value="InterPro"/>
</dbReference>
<dbReference type="AlphaFoldDB" id="A0A1Y3B5N5"/>
<name>A0A1Y3B5N5_EURMA</name>
<protein>
    <recommendedName>
        <fullName evidence="3">Superoxide dismutase copper/zinc binding domain-containing protein</fullName>
    </recommendedName>
</protein>
<reference evidence="4 5" key="1">
    <citation type="submission" date="2017-03" db="EMBL/GenBank/DDBJ databases">
        <title>Genome Survey of Euroglyphus maynei.</title>
        <authorList>
            <person name="Arlian L.G."/>
            <person name="Morgan M.S."/>
            <person name="Rider S.D."/>
        </authorList>
    </citation>
    <scope>NUCLEOTIDE SEQUENCE [LARGE SCALE GENOMIC DNA]</scope>
    <source>
        <strain evidence="4">Arlian Lab</strain>
        <tissue evidence="4">Whole body</tissue>
    </source>
</reference>